<name>X1KX39_9ZZZZ</name>
<gene>
    <name evidence="1" type="ORF">S06H3_15596</name>
</gene>
<organism evidence="1">
    <name type="scientific">marine sediment metagenome</name>
    <dbReference type="NCBI Taxonomy" id="412755"/>
    <lineage>
        <taxon>unclassified sequences</taxon>
        <taxon>metagenomes</taxon>
        <taxon>ecological metagenomes</taxon>
    </lineage>
</organism>
<dbReference type="AlphaFoldDB" id="X1KX39"/>
<comment type="caution">
    <text evidence="1">The sequence shown here is derived from an EMBL/GenBank/DDBJ whole genome shotgun (WGS) entry which is preliminary data.</text>
</comment>
<reference evidence="1" key="1">
    <citation type="journal article" date="2014" name="Front. Microbiol.">
        <title>High frequency of phylogenetically diverse reductive dehalogenase-homologous genes in deep subseafloor sedimentary metagenomes.</title>
        <authorList>
            <person name="Kawai M."/>
            <person name="Futagami T."/>
            <person name="Toyoda A."/>
            <person name="Takaki Y."/>
            <person name="Nishi S."/>
            <person name="Hori S."/>
            <person name="Arai W."/>
            <person name="Tsubouchi T."/>
            <person name="Morono Y."/>
            <person name="Uchiyama I."/>
            <person name="Ito T."/>
            <person name="Fujiyama A."/>
            <person name="Inagaki F."/>
            <person name="Takami H."/>
        </authorList>
    </citation>
    <scope>NUCLEOTIDE SEQUENCE</scope>
    <source>
        <strain evidence="1">Expedition CK06-06</strain>
    </source>
</reference>
<evidence type="ECO:0000313" key="1">
    <source>
        <dbReference type="EMBL" id="GAI11273.1"/>
    </source>
</evidence>
<proteinExistence type="predicted"/>
<protein>
    <submittedName>
        <fullName evidence="1">Uncharacterized protein</fullName>
    </submittedName>
</protein>
<sequence>ELPGTAHGYAEHTPNLVSDNHWHNELSLNSHLTNLRRGQPGVIRGIIQYHRLGRLGYLSVIATANLLPIYS</sequence>
<dbReference type="EMBL" id="BARV01007681">
    <property type="protein sequence ID" value="GAI11273.1"/>
    <property type="molecule type" value="Genomic_DNA"/>
</dbReference>
<feature type="non-terminal residue" evidence="1">
    <location>
        <position position="1"/>
    </location>
</feature>
<accession>X1KX39</accession>